<accession>A0A0L8V891</accession>
<comment type="caution">
    <text evidence="1">The sequence shown here is derived from an EMBL/GenBank/DDBJ whole genome shotgun (WGS) entry which is preliminary data.</text>
</comment>
<evidence type="ECO:0000313" key="2">
    <source>
        <dbReference type="Proteomes" id="UP000036958"/>
    </source>
</evidence>
<proteinExistence type="predicted"/>
<protein>
    <submittedName>
        <fullName evidence="1">Uncharacterized protein</fullName>
    </submittedName>
</protein>
<sequence length="53" mass="6203">MHNFVKLIIFRGPSRAESLIIFNWQKVLTFSDRMLIFIDNNSPNLKKGKKAKP</sequence>
<gene>
    <name evidence="1" type="ORF">NC99_26570</name>
</gene>
<dbReference type="Proteomes" id="UP000036958">
    <property type="component" value="Unassembled WGS sequence"/>
</dbReference>
<dbReference type="STRING" id="1409788.NC99_26570"/>
<reference evidence="2" key="1">
    <citation type="submission" date="2015-07" db="EMBL/GenBank/DDBJ databases">
        <title>Genome sequencing of Sunxiuqinia dokdonensis strain SK.</title>
        <authorList>
            <person name="Ahn S."/>
            <person name="Kim B.-C."/>
        </authorList>
    </citation>
    <scope>NUCLEOTIDE SEQUENCE [LARGE SCALE GENOMIC DNA]</scope>
    <source>
        <strain evidence="2">SK</strain>
    </source>
</reference>
<organism evidence="1 2">
    <name type="scientific">Sunxiuqinia dokdonensis</name>
    <dbReference type="NCBI Taxonomy" id="1409788"/>
    <lineage>
        <taxon>Bacteria</taxon>
        <taxon>Pseudomonadati</taxon>
        <taxon>Bacteroidota</taxon>
        <taxon>Bacteroidia</taxon>
        <taxon>Marinilabiliales</taxon>
        <taxon>Prolixibacteraceae</taxon>
        <taxon>Sunxiuqinia</taxon>
    </lineage>
</organism>
<keyword evidence="2" id="KW-1185">Reference proteome</keyword>
<evidence type="ECO:0000313" key="1">
    <source>
        <dbReference type="EMBL" id="KOH44427.1"/>
    </source>
</evidence>
<name>A0A0L8V891_9BACT</name>
<dbReference type="EMBL" id="LGIA01000161">
    <property type="protein sequence ID" value="KOH44427.1"/>
    <property type="molecule type" value="Genomic_DNA"/>
</dbReference>
<dbReference type="AlphaFoldDB" id="A0A0L8V891"/>